<feature type="compositionally biased region" description="Low complexity" evidence="1">
    <location>
        <begin position="576"/>
        <end position="589"/>
    </location>
</feature>
<protein>
    <submittedName>
        <fullName evidence="2">Carboxypeptidase-like regulatory domain-containing protein</fullName>
    </submittedName>
</protein>
<sequence>MQVKVKLFRIARSSTGDRGVIPRSRLTSNAGWNRPPSLGPSDMSKSRLGILTCSASLVFGLAACQKEEPEPLPEQPLLAPGAACDPSVLPVDQTPDEEDDRDPQPICAPGLACEPRAEGDDYVCGTALSIRGRVTDSASGLGVEGALVAALNELGEPVTDVVASDACGDYILPVSVRRNADGSYAESLKWTLAVSASDYQPFPTGLRPALPIDLSDAEPAPAEAADEADTGSSDDGETYEAEMVNNAATNVALISLGADAQGATISGSLGEGTAGTLVVAESGTAPAPYAIADASGAYTLFNVPAGAVTIRGYRQNVEIEPVEVTVGAADMADVDLRVLTNDPALLATVSGDLNIVDGGEGTVTSVVLVPASVYNAPLERGPVPLGLRDPPPPAAPDVTGAFSLTGVPSGTYKVLVAFENDQLVRDPDEGIAGTQIPEIVVESGQVVAVPDSFKVTGALGIVGPGKERPEPVEAVPTFTWIDDSSEEGYDLVVFDALGKIVWQTEVPSGNGGNVTLEYGGEALEPGMYYQFRVTSWRLVQDQRRNISRSEDLRGVFVHGEAPPLEECTIDDETDSESSSGGESSSSSTG</sequence>
<dbReference type="Proteomes" id="UP001139031">
    <property type="component" value="Unassembled WGS sequence"/>
</dbReference>
<feature type="compositionally biased region" description="Acidic residues" evidence="1">
    <location>
        <begin position="224"/>
        <end position="237"/>
    </location>
</feature>
<feature type="region of interest" description="Disordered" evidence="1">
    <location>
        <begin position="559"/>
        <end position="589"/>
    </location>
</feature>
<dbReference type="SUPFAM" id="SSF49452">
    <property type="entry name" value="Starch-binding domain-like"/>
    <property type="match status" value="1"/>
</dbReference>
<reference evidence="2" key="1">
    <citation type="submission" date="2021-08" db="EMBL/GenBank/DDBJ databases">
        <authorList>
            <person name="Stevens D.C."/>
        </authorList>
    </citation>
    <scope>NUCLEOTIDE SEQUENCE</scope>
    <source>
        <strain evidence="2">DSM 53165</strain>
    </source>
</reference>
<comment type="caution">
    <text evidence="2">The sequence shown here is derived from an EMBL/GenBank/DDBJ whole genome shotgun (WGS) entry which is preliminary data.</text>
</comment>
<evidence type="ECO:0000313" key="3">
    <source>
        <dbReference type="Proteomes" id="UP001139031"/>
    </source>
</evidence>
<feature type="region of interest" description="Disordered" evidence="1">
    <location>
        <begin position="19"/>
        <end position="43"/>
    </location>
</feature>
<feature type="region of interest" description="Disordered" evidence="1">
    <location>
        <begin position="83"/>
        <end position="106"/>
    </location>
</feature>
<organism evidence="2 3">
    <name type="scientific">Nannocystis pusilla</name>
    <dbReference type="NCBI Taxonomy" id="889268"/>
    <lineage>
        <taxon>Bacteria</taxon>
        <taxon>Pseudomonadati</taxon>
        <taxon>Myxococcota</taxon>
        <taxon>Polyangia</taxon>
        <taxon>Nannocystales</taxon>
        <taxon>Nannocystaceae</taxon>
        <taxon>Nannocystis</taxon>
    </lineage>
</organism>
<keyword evidence="3" id="KW-1185">Reference proteome</keyword>
<accession>A0ABS7TIX0</accession>
<dbReference type="EMBL" id="JAIRAU010000001">
    <property type="protein sequence ID" value="MBZ5708157.1"/>
    <property type="molecule type" value="Genomic_DNA"/>
</dbReference>
<proteinExistence type="predicted"/>
<dbReference type="InterPro" id="IPR013784">
    <property type="entry name" value="Carb-bd-like_fold"/>
</dbReference>
<feature type="region of interest" description="Disordered" evidence="1">
    <location>
        <begin position="210"/>
        <end position="237"/>
    </location>
</feature>
<dbReference type="RefSeq" id="WP_224189911.1">
    <property type="nucleotide sequence ID" value="NZ_JAIRAU010000001.1"/>
</dbReference>
<evidence type="ECO:0000313" key="2">
    <source>
        <dbReference type="EMBL" id="MBZ5708157.1"/>
    </source>
</evidence>
<name>A0ABS7TIX0_9BACT</name>
<gene>
    <name evidence="2" type="ORF">K7C98_02730</name>
</gene>
<evidence type="ECO:0000256" key="1">
    <source>
        <dbReference type="SAM" id="MobiDB-lite"/>
    </source>
</evidence>